<feature type="region of interest" description="Disordered" evidence="1">
    <location>
        <begin position="80"/>
        <end position="133"/>
    </location>
</feature>
<proteinExistence type="predicted"/>
<evidence type="ECO:0000313" key="3">
    <source>
        <dbReference type="Proteomes" id="UP001066276"/>
    </source>
</evidence>
<evidence type="ECO:0000256" key="1">
    <source>
        <dbReference type="SAM" id="MobiDB-lite"/>
    </source>
</evidence>
<dbReference type="EMBL" id="JANPWB010000011">
    <property type="protein sequence ID" value="KAJ1131626.1"/>
    <property type="molecule type" value="Genomic_DNA"/>
</dbReference>
<feature type="compositionally biased region" description="Low complexity" evidence="1">
    <location>
        <begin position="89"/>
        <end position="105"/>
    </location>
</feature>
<comment type="caution">
    <text evidence="2">The sequence shown here is derived from an EMBL/GenBank/DDBJ whole genome shotgun (WGS) entry which is preliminary data.</text>
</comment>
<evidence type="ECO:0008006" key="4">
    <source>
        <dbReference type="Google" id="ProtNLM"/>
    </source>
</evidence>
<keyword evidence="3" id="KW-1185">Reference proteome</keyword>
<sequence>MRPGLLCCLSSVAHRSCTFSQSRAAPAPPLALQATCCKGCRTPEGCGRRKRTTSSARAAVAEQLLQPRPKPSHLTWVASLPRLSRGGEHATTAAATHAQPAAPGGPDDPRLPQEGRGALPPGEAAGPSPHTGP</sequence>
<accession>A0AAV7PTY6</accession>
<reference evidence="2" key="1">
    <citation type="journal article" date="2022" name="bioRxiv">
        <title>Sequencing and chromosome-scale assembly of the giantPleurodeles waltlgenome.</title>
        <authorList>
            <person name="Brown T."/>
            <person name="Elewa A."/>
            <person name="Iarovenko S."/>
            <person name="Subramanian E."/>
            <person name="Araus A.J."/>
            <person name="Petzold A."/>
            <person name="Susuki M."/>
            <person name="Suzuki K.-i.T."/>
            <person name="Hayashi T."/>
            <person name="Toyoda A."/>
            <person name="Oliveira C."/>
            <person name="Osipova E."/>
            <person name="Leigh N.D."/>
            <person name="Simon A."/>
            <person name="Yun M.H."/>
        </authorList>
    </citation>
    <scope>NUCLEOTIDE SEQUENCE</scope>
    <source>
        <strain evidence="2">20211129_DDA</strain>
        <tissue evidence="2">Liver</tissue>
    </source>
</reference>
<protein>
    <recommendedName>
        <fullName evidence="4">Secreted protein</fullName>
    </recommendedName>
</protein>
<organism evidence="2 3">
    <name type="scientific">Pleurodeles waltl</name>
    <name type="common">Iberian ribbed newt</name>
    <dbReference type="NCBI Taxonomy" id="8319"/>
    <lineage>
        <taxon>Eukaryota</taxon>
        <taxon>Metazoa</taxon>
        <taxon>Chordata</taxon>
        <taxon>Craniata</taxon>
        <taxon>Vertebrata</taxon>
        <taxon>Euteleostomi</taxon>
        <taxon>Amphibia</taxon>
        <taxon>Batrachia</taxon>
        <taxon>Caudata</taxon>
        <taxon>Salamandroidea</taxon>
        <taxon>Salamandridae</taxon>
        <taxon>Pleurodelinae</taxon>
        <taxon>Pleurodeles</taxon>
    </lineage>
</organism>
<dbReference type="Proteomes" id="UP001066276">
    <property type="component" value="Chromosome 7"/>
</dbReference>
<gene>
    <name evidence="2" type="ORF">NDU88_009961</name>
</gene>
<dbReference type="AlphaFoldDB" id="A0AAV7PTY6"/>
<name>A0AAV7PTY6_PLEWA</name>
<evidence type="ECO:0000313" key="2">
    <source>
        <dbReference type="EMBL" id="KAJ1131626.1"/>
    </source>
</evidence>